<gene>
    <name evidence="2" type="ORF">MKW94_005761</name>
</gene>
<feature type="transmembrane region" description="Helical" evidence="1">
    <location>
        <begin position="26"/>
        <end position="46"/>
    </location>
</feature>
<organism evidence="2 3">
    <name type="scientific">Papaver nudicaule</name>
    <name type="common">Iceland poppy</name>
    <dbReference type="NCBI Taxonomy" id="74823"/>
    <lineage>
        <taxon>Eukaryota</taxon>
        <taxon>Viridiplantae</taxon>
        <taxon>Streptophyta</taxon>
        <taxon>Embryophyta</taxon>
        <taxon>Tracheophyta</taxon>
        <taxon>Spermatophyta</taxon>
        <taxon>Magnoliopsida</taxon>
        <taxon>Ranunculales</taxon>
        <taxon>Papaveraceae</taxon>
        <taxon>Papaveroideae</taxon>
        <taxon>Papaver</taxon>
    </lineage>
</organism>
<keyword evidence="1" id="KW-1133">Transmembrane helix</keyword>
<feature type="non-terminal residue" evidence="2">
    <location>
        <position position="1"/>
    </location>
</feature>
<evidence type="ECO:0000256" key="1">
    <source>
        <dbReference type="SAM" id="Phobius"/>
    </source>
</evidence>
<accession>A0AA41SEI0</accession>
<keyword evidence="3" id="KW-1185">Reference proteome</keyword>
<evidence type="ECO:0000313" key="3">
    <source>
        <dbReference type="Proteomes" id="UP001177140"/>
    </source>
</evidence>
<dbReference type="EMBL" id="JAJJMA010184007">
    <property type="protein sequence ID" value="MCL7037852.1"/>
    <property type="molecule type" value="Genomic_DNA"/>
</dbReference>
<name>A0AA41SEI0_PAPNU</name>
<keyword evidence="1" id="KW-0472">Membrane</keyword>
<keyword evidence="1" id="KW-0812">Transmembrane</keyword>
<dbReference type="Proteomes" id="UP001177140">
    <property type="component" value="Unassembled WGS sequence"/>
</dbReference>
<reference evidence="2" key="1">
    <citation type="submission" date="2022-03" db="EMBL/GenBank/DDBJ databases">
        <title>A functionally conserved STORR gene fusion in Papaver species that diverged 16.8 million years ago.</title>
        <authorList>
            <person name="Catania T."/>
        </authorList>
    </citation>
    <scope>NUCLEOTIDE SEQUENCE</scope>
    <source>
        <strain evidence="2">S-191538</strain>
    </source>
</reference>
<sequence length="56" mass="6648">VSRSLEEPKEKSECKFVNPLKTGVHILHILIGYIFDQCLVCYFLYFKSLYALKHER</sequence>
<proteinExistence type="predicted"/>
<dbReference type="AlphaFoldDB" id="A0AA41SEI0"/>
<evidence type="ECO:0000313" key="2">
    <source>
        <dbReference type="EMBL" id="MCL7037852.1"/>
    </source>
</evidence>
<protein>
    <submittedName>
        <fullName evidence="2">Uncharacterized protein</fullName>
    </submittedName>
</protein>
<comment type="caution">
    <text evidence="2">The sequence shown here is derived from an EMBL/GenBank/DDBJ whole genome shotgun (WGS) entry which is preliminary data.</text>
</comment>